<keyword evidence="1" id="KW-0472">Membrane</keyword>
<protein>
    <recommendedName>
        <fullName evidence="4">DUF4157 domain-containing protein</fullName>
    </recommendedName>
</protein>
<dbReference type="OrthoDB" id="1027344at2"/>
<dbReference type="AlphaFoldDB" id="A0A563UF21"/>
<dbReference type="RefSeq" id="WP_146381429.1">
    <property type="nucleotide sequence ID" value="NZ_VOEJ01000003.1"/>
</dbReference>
<name>A0A563UF21_9SPHI</name>
<comment type="caution">
    <text evidence="2">The sequence shown here is derived from an EMBL/GenBank/DDBJ whole genome shotgun (WGS) entry which is preliminary data.</text>
</comment>
<evidence type="ECO:0000256" key="1">
    <source>
        <dbReference type="SAM" id="Phobius"/>
    </source>
</evidence>
<sequence length="108" mass="13113">MGWPIIVVPFLNANGMALFPFILVKEKSMKRDVALINHEKIHLLQQAELLVLPFYILYLLNYMINLIKYKRHYQAYLNIAFEREAYANETNMGYLNKRKYYNWLRYFN</sequence>
<accession>A0A563UF21</accession>
<feature type="transmembrane region" description="Helical" evidence="1">
    <location>
        <begin position="43"/>
        <end position="64"/>
    </location>
</feature>
<dbReference type="Proteomes" id="UP000320042">
    <property type="component" value="Unassembled WGS sequence"/>
</dbReference>
<reference evidence="2 3" key="1">
    <citation type="submission" date="2019-07" db="EMBL/GenBank/DDBJ databases">
        <authorList>
            <person name="Kim J."/>
        </authorList>
    </citation>
    <scope>NUCLEOTIDE SEQUENCE [LARGE SCALE GENOMIC DNA]</scope>
    <source>
        <strain evidence="3">dk17</strain>
    </source>
</reference>
<feature type="transmembrane region" description="Helical" evidence="1">
    <location>
        <begin position="6"/>
        <end position="23"/>
    </location>
</feature>
<evidence type="ECO:0000313" key="3">
    <source>
        <dbReference type="Proteomes" id="UP000320042"/>
    </source>
</evidence>
<dbReference type="EMBL" id="VOEJ01000003">
    <property type="protein sequence ID" value="TWR29873.1"/>
    <property type="molecule type" value="Genomic_DNA"/>
</dbReference>
<keyword evidence="3" id="KW-1185">Reference proteome</keyword>
<organism evidence="2 3">
    <name type="scientific">Mucilaginibacter pallidiroseus</name>
    <dbReference type="NCBI Taxonomy" id="2599295"/>
    <lineage>
        <taxon>Bacteria</taxon>
        <taxon>Pseudomonadati</taxon>
        <taxon>Bacteroidota</taxon>
        <taxon>Sphingobacteriia</taxon>
        <taxon>Sphingobacteriales</taxon>
        <taxon>Sphingobacteriaceae</taxon>
        <taxon>Mucilaginibacter</taxon>
    </lineage>
</organism>
<gene>
    <name evidence="2" type="ORF">FPZ43_08460</name>
</gene>
<evidence type="ECO:0000313" key="2">
    <source>
        <dbReference type="EMBL" id="TWR29873.1"/>
    </source>
</evidence>
<proteinExistence type="predicted"/>
<keyword evidence="1" id="KW-1133">Transmembrane helix</keyword>
<keyword evidence="1" id="KW-0812">Transmembrane</keyword>
<evidence type="ECO:0008006" key="4">
    <source>
        <dbReference type="Google" id="ProtNLM"/>
    </source>
</evidence>